<evidence type="ECO:0008006" key="3">
    <source>
        <dbReference type="Google" id="ProtNLM"/>
    </source>
</evidence>
<dbReference type="Proteomes" id="UP000224915">
    <property type="component" value="Unassembled WGS sequence"/>
</dbReference>
<comment type="caution">
    <text evidence="1">The sequence shown here is derived from an EMBL/GenBank/DDBJ whole genome shotgun (WGS) entry which is preliminary data.</text>
</comment>
<reference evidence="1 2" key="1">
    <citation type="submission" date="2017-10" db="EMBL/GenBank/DDBJ databases">
        <title>Sequencing the genomes of 1000 actinobacteria strains.</title>
        <authorList>
            <person name="Klenk H.-P."/>
        </authorList>
    </citation>
    <scope>NUCLEOTIDE SEQUENCE [LARGE SCALE GENOMIC DNA]</scope>
    <source>
        <strain evidence="1 2">DSM 21801</strain>
    </source>
</reference>
<proteinExistence type="predicted"/>
<dbReference type="AlphaFoldDB" id="A0A2A9D570"/>
<sequence length="222" mass="24375">MSELSVRAWWNRNPLAEPDLADAADALLARWREVLPVERWKVPAGPVWEGSLEHKASMFSKPELGPGGEQPMDEARTLNVSGGSENLRAHVMVLGGRADPPEYPVNQCVEMTLMPRPGKPVAPGLLGAVVDSLREVWEPLITVVTTRELDARLARRYRSLPVGQYTWYAQEVAEPTKAPAHVTLSQVAGGTSVALPADWDVERQAVALHEFLDLNELAGTFL</sequence>
<organism evidence="1 2">
    <name type="scientific">Serinibacter salmoneus</name>
    <dbReference type="NCBI Taxonomy" id="556530"/>
    <lineage>
        <taxon>Bacteria</taxon>
        <taxon>Bacillati</taxon>
        <taxon>Actinomycetota</taxon>
        <taxon>Actinomycetes</taxon>
        <taxon>Micrococcales</taxon>
        <taxon>Beutenbergiaceae</taxon>
        <taxon>Serinibacter</taxon>
    </lineage>
</organism>
<keyword evidence="2" id="KW-1185">Reference proteome</keyword>
<name>A0A2A9D570_9MICO</name>
<dbReference type="EMBL" id="PDJD01000001">
    <property type="protein sequence ID" value="PFG20999.1"/>
    <property type="molecule type" value="Genomic_DNA"/>
</dbReference>
<protein>
    <recommendedName>
        <fullName evidence="3">Immunity protein 52 of polymorphic toxin system</fullName>
    </recommendedName>
</protein>
<evidence type="ECO:0000313" key="1">
    <source>
        <dbReference type="EMBL" id="PFG20999.1"/>
    </source>
</evidence>
<gene>
    <name evidence="1" type="ORF">ATL40_2618</name>
</gene>
<accession>A0A2A9D570</accession>
<evidence type="ECO:0000313" key="2">
    <source>
        <dbReference type="Proteomes" id="UP000224915"/>
    </source>
</evidence>